<evidence type="ECO:0000313" key="2">
    <source>
        <dbReference type="Proteomes" id="UP000265520"/>
    </source>
</evidence>
<feature type="non-terminal residue" evidence="1">
    <location>
        <position position="1"/>
    </location>
</feature>
<accession>A0A392PJM8</accession>
<sequence>NPIAKIYPTVTVVGTKPAPEAAAFSSMGPNVVL</sequence>
<keyword evidence="2" id="KW-1185">Reference proteome</keyword>
<reference evidence="1 2" key="1">
    <citation type="journal article" date="2018" name="Front. Plant Sci.">
        <title>Red Clover (Trifolium pratense) and Zigzag Clover (T. medium) - A Picture of Genomic Similarities and Differences.</title>
        <authorList>
            <person name="Dluhosova J."/>
            <person name="Istvanek J."/>
            <person name="Nedelnik J."/>
            <person name="Repkova J."/>
        </authorList>
    </citation>
    <scope>NUCLEOTIDE SEQUENCE [LARGE SCALE GENOMIC DNA]</scope>
    <source>
        <strain evidence="2">cv. 10/8</strain>
        <tissue evidence="1">Leaf</tissue>
    </source>
</reference>
<keyword evidence="1" id="KW-0378">Hydrolase</keyword>
<name>A0A392PJM8_9FABA</name>
<organism evidence="1 2">
    <name type="scientific">Trifolium medium</name>
    <dbReference type="NCBI Taxonomy" id="97028"/>
    <lineage>
        <taxon>Eukaryota</taxon>
        <taxon>Viridiplantae</taxon>
        <taxon>Streptophyta</taxon>
        <taxon>Embryophyta</taxon>
        <taxon>Tracheophyta</taxon>
        <taxon>Spermatophyta</taxon>
        <taxon>Magnoliopsida</taxon>
        <taxon>eudicotyledons</taxon>
        <taxon>Gunneridae</taxon>
        <taxon>Pentapetalae</taxon>
        <taxon>rosids</taxon>
        <taxon>fabids</taxon>
        <taxon>Fabales</taxon>
        <taxon>Fabaceae</taxon>
        <taxon>Papilionoideae</taxon>
        <taxon>50 kb inversion clade</taxon>
        <taxon>NPAAA clade</taxon>
        <taxon>Hologalegina</taxon>
        <taxon>IRL clade</taxon>
        <taxon>Trifolieae</taxon>
        <taxon>Trifolium</taxon>
    </lineage>
</organism>
<dbReference type="EMBL" id="LXQA010083544">
    <property type="protein sequence ID" value="MCI12278.1"/>
    <property type="molecule type" value="Genomic_DNA"/>
</dbReference>
<protein>
    <submittedName>
        <fullName evidence="1">Subtilisin-like protease</fullName>
    </submittedName>
</protein>
<evidence type="ECO:0000313" key="1">
    <source>
        <dbReference type="EMBL" id="MCI12278.1"/>
    </source>
</evidence>
<dbReference type="GO" id="GO:0008233">
    <property type="term" value="F:peptidase activity"/>
    <property type="evidence" value="ECO:0007669"/>
    <property type="project" value="UniProtKB-KW"/>
</dbReference>
<comment type="caution">
    <text evidence="1">The sequence shown here is derived from an EMBL/GenBank/DDBJ whole genome shotgun (WGS) entry which is preliminary data.</text>
</comment>
<dbReference type="Proteomes" id="UP000265520">
    <property type="component" value="Unassembled WGS sequence"/>
</dbReference>
<proteinExistence type="predicted"/>
<dbReference type="AlphaFoldDB" id="A0A392PJM8"/>
<keyword evidence="1" id="KW-0645">Protease</keyword>
<dbReference type="GO" id="GO:0006508">
    <property type="term" value="P:proteolysis"/>
    <property type="evidence" value="ECO:0007669"/>
    <property type="project" value="UniProtKB-KW"/>
</dbReference>